<dbReference type="HOGENOM" id="CLU_608023_0_0_3"/>
<keyword evidence="3" id="KW-1185">Reference proteome</keyword>
<dbReference type="eggNOG" id="COG2372">
    <property type="taxonomic scope" value="Bacteria"/>
</dbReference>
<proteinExistence type="predicted"/>
<evidence type="ECO:0000313" key="3">
    <source>
        <dbReference type="Proteomes" id="UP000017396"/>
    </source>
</evidence>
<sequence>MRGRWQRALGATILAGGLIGLTAPEARAQPLVPMLVAQAVPQIDTFSAEPVNDLSPGTELIFTVEGSPGSKATISIAGVTTKLPMREIESGTYEARYTIKRRDKITGTTAIRATLRKGKRTATARLSAPLLDTAQSGSPSGSGGGNTTVSIDRFAIDPPVDRLEPGTELVFKLNGTPQARASFTIAGVVTNQAMSEVSPGAYEGRYTIRRNDNFPPGVAITATLESQGQTARYRLQQGLINDDQPPTVQNPSPANNGVASSLRPLISAVFDDGRGSGVDPKSVRIRFDGQDVTSDATITANFFNYQPPRNLAQGTYRVEVDLKDLSGNPGGSSWQFQINRQAAVPQPQQLLLQVTSPANNSQVPAGAVTVRGKSSPGATIAVNVQATTSLVGLFGVNQQVLDQTIQADAQGNFSFQFRSPISAAGTRYEINLTANKNGQSRQQKLILIQQ</sequence>
<dbReference type="RefSeq" id="WP_023172590.1">
    <property type="nucleotide sequence ID" value="NC_022600.1"/>
</dbReference>
<organism evidence="2 3">
    <name type="scientific">Gloeobacter kilaueensis (strain ATCC BAA-2537 / CCAP 1431/1 / ULC 316 / JS1)</name>
    <dbReference type="NCBI Taxonomy" id="1183438"/>
    <lineage>
        <taxon>Bacteria</taxon>
        <taxon>Bacillati</taxon>
        <taxon>Cyanobacteriota</taxon>
        <taxon>Cyanophyceae</taxon>
        <taxon>Gloeobacterales</taxon>
        <taxon>Gloeobacteraceae</taxon>
        <taxon>Gloeobacter</taxon>
    </lineage>
</organism>
<dbReference type="EMBL" id="CP003587">
    <property type="protein sequence ID" value="AGY57500.1"/>
    <property type="molecule type" value="Genomic_DNA"/>
</dbReference>
<feature type="region of interest" description="Disordered" evidence="1">
    <location>
        <begin position="129"/>
        <end position="148"/>
    </location>
</feature>
<dbReference type="OrthoDB" id="549764at2"/>
<name>U5QIK9_GLOK1</name>
<dbReference type="Gene3D" id="2.60.40.10">
    <property type="entry name" value="Immunoglobulins"/>
    <property type="match status" value="2"/>
</dbReference>
<dbReference type="Proteomes" id="UP000017396">
    <property type="component" value="Chromosome"/>
</dbReference>
<dbReference type="InterPro" id="IPR013783">
    <property type="entry name" value="Ig-like_fold"/>
</dbReference>
<dbReference type="AlphaFoldDB" id="U5QIK9"/>
<accession>U5QIK9</accession>
<reference evidence="2 3" key="1">
    <citation type="journal article" date="2013" name="PLoS ONE">
        <title>Cultivation and Complete Genome Sequencing of Gloeobacter kilaueensis sp. nov., from a Lava Cave in Kilauea Caldera, Hawai'i.</title>
        <authorList>
            <person name="Saw J.H."/>
            <person name="Schatz M."/>
            <person name="Brown M.V."/>
            <person name="Kunkel D.D."/>
            <person name="Foster J.S."/>
            <person name="Shick H."/>
            <person name="Christensen S."/>
            <person name="Hou S."/>
            <person name="Wan X."/>
            <person name="Donachie S.P."/>
        </authorList>
    </citation>
    <scope>NUCLEOTIDE SEQUENCE [LARGE SCALE GENOMIC DNA]</scope>
    <source>
        <strain evidence="3">JS</strain>
    </source>
</reference>
<evidence type="ECO:0000313" key="2">
    <source>
        <dbReference type="EMBL" id="AGY57500.1"/>
    </source>
</evidence>
<protein>
    <submittedName>
        <fullName evidence="2">Uncharacterized protein</fullName>
    </submittedName>
</protein>
<gene>
    <name evidence="2" type="ORF">GKIL_1254</name>
</gene>
<dbReference type="KEGG" id="glj:GKIL_1254"/>
<dbReference type="STRING" id="1183438.GKIL_1254"/>
<evidence type="ECO:0000256" key="1">
    <source>
        <dbReference type="SAM" id="MobiDB-lite"/>
    </source>
</evidence>